<dbReference type="EMBL" id="JABBWG010000010">
    <property type="protein sequence ID" value="KAG1819050.1"/>
    <property type="molecule type" value="Genomic_DNA"/>
</dbReference>
<dbReference type="PANTHER" id="PTHR28154">
    <property type="entry name" value="CELL WALL SYNTHESIS PROTEIN KNH1-RELATED"/>
    <property type="match status" value="1"/>
</dbReference>
<dbReference type="GO" id="GO:0042546">
    <property type="term" value="P:cell wall biogenesis"/>
    <property type="evidence" value="ECO:0007669"/>
    <property type="project" value="InterPro"/>
</dbReference>
<dbReference type="PANTHER" id="PTHR28154:SF1">
    <property type="entry name" value="CELL WALL SYNTHESIS PROTEIN KNH1-RELATED"/>
    <property type="match status" value="1"/>
</dbReference>
<sequence>MFSKAVISLALAASALANVFVTSPVATTTFTAGQQATITWQDDGTTPNLTSFGPSLIGIYTGNANQQTLLQTVNPSVDVSTTSSVSFTPDGTIGPDSSEYFVRFTSISLKDATNSQYPAEAFSAKFTMTGMTGTFNSTIQDEINGQSTAPIGATASSSAPGTMVTISTTSAASAKGSKTSTSTSATATKTGAAGKIGVTGITCFVGAAASLLGAMLL</sequence>
<organism evidence="4 5">
    <name type="scientific">Suillus subaureus</name>
    <dbReference type="NCBI Taxonomy" id="48587"/>
    <lineage>
        <taxon>Eukaryota</taxon>
        <taxon>Fungi</taxon>
        <taxon>Dikarya</taxon>
        <taxon>Basidiomycota</taxon>
        <taxon>Agaricomycotina</taxon>
        <taxon>Agaricomycetes</taxon>
        <taxon>Agaricomycetidae</taxon>
        <taxon>Boletales</taxon>
        <taxon>Suillineae</taxon>
        <taxon>Suillaceae</taxon>
        <taxon>Suillus</taxon>
    </lineage>
</organism>
<dbReference type="InterPro" id="IPR045328">
    <property type="entry name" value="Kre9/Knh1"/>
</dbReference>
<comment type="caution">
    <text evidence="4">The sequence shown here is derived from an EMBL/GenBank/DDBJ whole genome shotgun (WGS) entry which is preliminary data.</text>
</comment>
<evidence type="ECO:0000313" key="5">
    <source>
        <dbReference type="Proteomes" id="UP000807769"/>
    </source>
</evidence>
<keyword evidence="1 2" id="KW-0732">Signal</keyword>
<feature type="signal peptide" evidence="2">
    <location>
        <begin position="1"/>
        <end position="17"/>
    </location>
</feature>
<evidence type="ECO:0000256" key="1">
    <source>
        <dbReference type="ARBA" id="ARBA00022729"/>
    </source>
</evidence>
<feature type="domain" description="Yeast cell wall synthesis Kre9/Knh1-like N-terminal" evidence="3">
    <location>
        <begin position="23"/>
        <end position="117"/>
    </location>
</feature>
<evidence type="ECO:0000256" key="2">
    <source>
        <dbReference type="SAM" id="SignalP"/>
    </source>
</evidence>
<dbReference type="RefSeq" id="XP_041194727.1">
    <property type="nucleotide sequence ID" value="XM_041338206.1"/>
</dbReference>
<name>A0A9P7EDZ7_9AGAM</name>
<keyword evidence="5" id="KW-1185">Reference proteome</keyword>
<dbReference type="Proteomes" id="UP000807769">
    <property type="component" value="Unassembled WGS sequence"/>
</dbReference>
<dbReference type="GO" id="GO:0006078">
    <property type="term" value="P:(1-&gt;6)-beta-D-glucan biosynthetic process"/>
    <property type="evidence" value="ECO:0007669"/>
    <property type="project" value="InterPro"/>
</dbReference>
<dbReference type="AlphaFoldDB" id="A0A9P7EDZ7"/>
<dbReference type="OrthoDB" id="2432613at2759"/>
<proteinExistence type="predicted"/>
<dbReference type="InterPro" id="IPR018466">
    <property type="entry name" value="Kre9/Knh1-like_N"/>
</dbReference>
<protein>
    <recommendedName>
        <fullName evidence="3">Yeast cell wall synthesis Kre9/Knh1-like N-terminal domain-containing protein</fullName>
    </recommendedName>
</protein>
<evidence type="ECO:0000259" key="3">
    <source>
        <dbReference type="Pfam" id="PF10342"/>
    </source>
</evidence>
<dbReference type="GeneID" id="64632222"/>
<dbReference type="Pfam" id="PF10342">
    <property type="entry name" value="Kre9_KNH"/>
    <property type="match status" value="1"/>
</dbReference>
<reference evidence="4" key="1">
    <citation type="journal article" date="2020" name="New Phytol.">
        <title>Comparative genomics reveals dynamic genome evolution in host specialist ectomycorrhizal fungi.</title>
        <authorList>
            <person name="Lofgren L.A."/>
            <person name="Nguyen N.H."/>
            <person name="Vilgalys R."/>
            <person name="Ruytinx J."/>
            <person name="Liao H.L."/>
            <person name="Branco S."/>
            <person name="Kuo A."/>
            <person name="LaButti K."/>
            <person name="Lipzen A."/>
            <person name="Andreopoulos W."/>
            <person name="Pangilinan J."/>
            <person name="Riley R."/>
            <person name="Hundley H."/>
            <person name="Na H."/>
            <person name="Barry K."/>
            <person name="Grigoriev I.V."/>
            <person name="Stajich J.E."/>
            <person name="Kennedy P.G."/>
        </authorList>
    </citation>
    <scope>NUCLEOTIDE SEQUENCE</scope>
    <source>
        <strain evidence="4">MN1</strain>
    </source>
</reference>
<feature type="chain" id="PRO_5040191142" description="Yeast cell wall synthesis Kre9/Knh1-like N-terminal domain-containing protein" evidence="2">
    <location>
        <begin position="18"/>
        <end position="217"/>
    </location>
</feature>
<gene>
    <name evidence="4" type="ORF">BJ212DRAFT_1446194</name>
</gene>
<evidence type="ECO:0000313" key="4">
    <source>
        <dbReference type="EMBL" id="KAG1819050.1"/>
    </source>
</evidence>
<accession>A0A9P7EDZ7</accession>